<evidence type="ECO:0000313" key="1">
    <source>
        <dbReference type="EMBL" id="EXB04882.1"/>
    </source>
</evidence>
<keyword evidence="1" id="KW-0449">Lipoprotein</keyword>
<dbReference type="RefSeq" id="WP_171071260.1">
    <property type="nucleotide sequence ID" value="NZ_JEWH01000037.1"/>
</dbReference>
<reference evidence="1 2" key="1">
    <citation type="submission" date="2014-02" db="EMBL/GenBank/DDBJ databases">
        <title>Comparative genomics and transcriptomics to identify genetic mechanisms underlying the emergence of carbapenem resistant Acinetobacter baumannii (CRAb).</title>
        <authorList>
            <person name="Harris A.D."/>
            <person name="Johnson K.J."/>
            <person name="George J."/>
            <person name="Shefchek K."/>
            <person name="Daugherty S.C."/>
            <person name="Parankush S."/>
            <person name="Sadzewicz L."/>
            <person name="Tallon L."/>
            <person name="Sengamalay N."/>
            <person name="Hazen T.H."/>
            <person name="Rasko D.A."/>
        </authorList>
    </citation>
    <scope>NUCLEOTIDE SEQUENCE [LARGE SCALE GENOMIC DNA]</scope>
    <source>
        <strain evidence="1 2">1295743</strain>
    </source>
</reference>
<evidence type="ECO:0000313" key="2">
    <source>
        <dbReference type="Proteomes" id="UP000020595"/>
    </source>
</evidence>
<comment type="caution">
    <text evidence="1">The sequence shown here is derived from an EMBL/GenBank/DDBJ whole genome shotgun (WGS) entry which is preliminary data.</text>
</comment>
<accession>A0A009HL58</accession>
<dbReference type="EMBL" id="JEWH01000037">
    <property type="protein sequence ID" value="EXB04882.1"/>
    <property type="molecule type" value="Genomic_DNA"/>
</dbReference>
<gene>
    <name evidence="1" type="ORF">J512_2717</name>
</gene>
<dbReference type="PATRIC" id="fig|1310613.3.peg.2619"/>
<proteinExistence type="predicted"/>
<name>A0A009HL58_ACIB9</name>
<protein>
    <submittedName>
        <fullName evidence="1">Putative lipoprotein</fullName>
    </submittedName>
</protein>
<dbReference type="AlphaFoldDB" id="A0A009HL58"/>
<organism evidence="1 2">
    <name type="scientific">Acinetobacter baumannii (strain 1295743)</name>
    <dbReference type="NCBI Taxonomy" id="1310613"/>
    <lineage>
        <taxon>Bacteria</taxon>
        <taxon>Pseudomonadati</taxon>
        <taxon>Pseudomonadota</taxon>
        <taxon>Gammaproteobacteria</taxon>
        <taxon>Moraxellales</taxon>
        <taxon>Moraxellaceae</taxon>
        <taxon>Acinetobacter</taxon>
        <taxon>Acinetobacter calcoaceticus/baumannii complex</taxon>
    </lineage>
</organism>
<dbReference type="Proteomes" id="UP000020595">
    <property type="component" value="Unassembled WGS sequence"/>
</dbReference>
<sequence>MKRQCTGTTSFKYSYFLLIGAILLSGCNDSANDNSNTPETGKKPVMRCAP</sequence>
<dbReference type="PROSITE" id="PS51257">
    <property type="entry name" value="PROKAR_LIPOPROTEIN"/>
    <property type="match status" value="1"/>
</dbReference>